<keyword evidence="4 6" id="KW-0378">Hydrolase</keyword>
<evidence type="ECO:0000256" key="4">
    <source>
        <dbReference type="ARBA" id="ARBA00022801"/>
    </source>
</evidence>
<feature type="chain" id="PRO_5025337132" description="Alpha-galactosidase" evidence="7">
    <location>
        <begin position="29"/>
        <end position="127"/>
    </location>
</feature>
<dbReference type="AlphaFoldDB" id="A0A6A4I2U1"/>
<evidence type="ECO:0000256" key="7">
    <source>
        <dbReference type="SAM" id="SignalP"/>
    </source>
</evidence>
<keyword evidence="5 6" id="KW-0326">Glycosidase</keyword>
<accession>A0A6A4I2U1</accession>
<dbReference type="Gene3D" id="3.20.20.70">
    <property type="entry name" value="Aldolase class I"/>
    <property type="match status" value="1"/>
</dbReference>
<keyword evidence="9" id="KW-1185">Reference proteome</keyword>
<proteinExistence type="inferred from homology"/>
<sequence length="127" mass="13720">MTWLWKGPVPRFLLLAVLFVGSPKSCLALDNGLAVTPAMGWNPYNAFSCTTVQSLYHTQAQALVSLGLDTLGYNYFNLDCGWQGTERNSTGGFTWSTTAIPDGIPALVDFVHNLGLKFGVYSDGPAL</sequence>
<dbReference type="GO" id="GO:0004557">
    <property type="term" value="F:alpha-galactosidase activity"/>
    <property type="evidence" value="ECO:0007669"/>
    <property type="project" value="UniProtKB-EC"/>
</dbReference>
<dbReference type="EC" id="3.2.1.22" evidence="3 6"/>
<name>A0A6A4I2U1_9AGAR</name>
<evidence type="ECO:0000256" key="3">
    <source>
        <dbReference type="ARBA" id="ARBA00012755"/>
    </source>
</evidence>
<dbReference type="InterPro" id="IPR013785">
    <property type="entry name" value="Aldolase_TIM"/>
</dbReference>
<keyword evidence="7" id="KW-0732">Signal</keyword>
<organism evidence="8 9">
    <name type="scientific">Gymnopus androsaceus JB14</name>
    <dbReference type="NCBI Taxonomy" id="1447944"/>
    <lineage>
        <taxon>Eukaryota</taxon>
        <taxon>Fungi</taxon>
        <taxon>Dikarya</taxon>
        <taxon>Basidiomycota</taxon>
        <taxon>Agaricomycotina</taxon>
        <taxon>Agaricomycetes</taxon>
        <taxon>Agaricomycetidae</taxon>
        <taxon>Agaricales</taxon>
        <taxon>Marasmiineae</taxon>
        <taxon>Omphalotaceae</taxon>
        <taxon>Gymnopus</taxon>
    </lineage>
</organism>
<gene>
    <name evidence="8" type="ORF">BT96DRAFT_917637</name>
</gene>
<dbReference type="InterPro" id="IPR002241">
    <property type="entry name" value="Glyco_hydro_27"/>
</dbReference>
<dbReference type="OrthoDB" id="5795902at2759"/>
<dbReference type="GO" id="GO:0005975">
    <property type="term" value="P:carbohydrate metabolic process"/>
    <property type="evidence" value="ECO:0007669"/>
    <property type="project" value="InterPro"/>
</dbReference>
<evidence type="ECO:0000313" key="9">
    <source>
        <dbReference type="Proteomes" id="UP000799118"/>
    </source>
</evidence>
<feature type="non-terminal residue" evidence="8">
    <location>
        <position position="1"/>
    </location>
</feature>
<evidence type="ECO:0000256" key="5">
    <source>
        <dbReference type="ARBA" id="ARBA00023295"/>
    </source>
</evidence>
<dbReference type="PRINTS" id="PR00740">
    <property type="entry name" value="GLHYDRLASE27"/>
</dbReference>
<dbReference type="EMBL" id="ML769427">
    <property type="protein sequence ID" value="KAE9403194.1"/>
    <property type="molecule type" value="Genomic_DNA"/>
</dbReference>
<feature type="signal peptide" evidence="7">
    <location>
        <begin position="1"/>
        <end position="28"/>
    </location>
</feature>
<evidence type="ECO:0000256" key="2">
    <source>
        <dbReference type="ARBA" id="ARBA00009743"/>
    </source>
</evidence>
<dbReference type="Pfam" id="PF16499">
    <property type="entry name" value="Melibiase_2"/>
    <property type="match status" value="1"/>
</dbReference>
<reference evidence="8" key="1">
    <citation type="journal article" date="2019" name="Environ. Microbiol.">
        <title>Fungal ecological strategies reflected in gene transcription - a case study of two litter decomposers.</title>
        <authorList>
            <person name="Barbi F."/>
            <person name="Kohler A."/>
            <person name="Barry K."/>
            <person name="Baskaran P."/>
            <person name="Daum C."/>
            <person name="Fauchery L."/>
            <person name="Ihrmark K."/>
            <person name="Kuo A."/>
            <person name="LaButti K."/>
            <person name="Lipzen A."/>
            <person name="Morin E."/>
            <person name="Grigoriev I.V."/>
            <person name="Henrissat B."/>
            <person name="Lindahl B."/>
            <person name="Martin F."/>
        </authorList>
    </citation>
    <scope>NUCLEOTIDE SEQUENCE</scope>
    <source>
        <strain evidence="8">JB14</strain>
    </source>
</reference>
<evidence type="ECO:0000256" key="6">
    <source>
        <dbReference type="RuleBase" id="RU361168"/>
    </source>
</evidence>
<dbReference type="InterPro" id="IPR017853">
    <property type="entry name" value="GH"/>
</dbReference>
<dbReference type="SUPFAM" id="SSF51445">
    <property type="entry name" value="(Trans)glycosidases"/>
    <property type="match status" value="1"/>
</dbReference>
<evidence type="ECO:0000256" key="1">
    <source>
        <dbReference type="ARBA" id="ARBA00001255"/>
    </source>
</evidence>
<comment type="catalytic activity">
    <reaction evidence="1 6">
        <text>Hydrolysis of terminal, non-reducing alpha-D-galactose residues in alpha-D-galactosides, including galactose oligosaccharides, galactomannans and galactolipids.</text>
        <dbReference type="EC" id="3.2.1.22"/>
    </reaction>
</comment>
<comment type="similarity">
    <text evidence="2 6">Belongs to the glycosyl hydrolase 27 family.</text>
</comment>
<dbReference type="PANTHER" id="PTHR11452:SF75">
    <property type="entry name" value="ALPHA-GALACTOSIDASE MEL1"/>
    <property type="match status" value="1"/>
</dbReference>
<dbReference type="Proteomes" id="UP000799118">
    <property type="component" value="Unassembled WGS sequence"/>
</dbReference>
<protein>
    <recommendedName>
        <fullName evidence="3 6">Alpha-galactosidase</fullName>
        <ecNumber evidence="3 6">3.2.1.22</ecNumber>
    </recommendedName>
    <alternativeName>
        <fullName evidence="6">Melibiase</fullName>
    </alternativeName>
</protein>
<evidence type="ECO:0000313" key="8">
    <source>
        <dbReference type="EMBL" id="KAE9403194.1"/>
    </source>
</evidence>
<dbReference type="PANTHER" id="PTHR11452">
    <property type="entry name" value="ALPHA-GALACTOSIDASE/ALPHA-N-ACETYLGALACTOSAMINIDASE"/>
    <property type="match status" value="1"/>
</dbReference>
<keyword evidence="6" id="KW-1015">Disulfide bond</keyword>